<gene>
    <name evidence="1" type="ORF">LEP1GSC029_2367</name>
</gene>
<evidence type="ECO:0000313" key="2">
    <source>
        <dbReference type="Proteomes" id="UP000012329"/>
    </source>
</evidence>
<accession>A0A829D113</accession>
<organism evidence="1 2">
    <name type="scientific">Leptospira interrogans str. 2002000626</name>
    <dbReference type="NCBI Taxonomy" id="996803"/>
    <lineage>
        <taxon>Bacteria</taxon>
        <taxon>Pseudomonadati</taxon>
        <taxon>Spirochaetota</taxon>
        <taxon>Spirochaetia</taxon>
        <taxon>Leptospirales</taxon>
        <taxon>Leptospiraceae</taxon>
        <taxon>Leptospira</taxon>
    </lineage>
</organism>
<dbReference type="AlphaFoldDB" id="A0A829D113"/>
<reference evidence="1 2" key="1">
    <citation type="submission" date="2013-02" db="EMBL/GenBank/DDBJ databases">
        <authorList>
            <person name="Harkins D.M."/>
            <person name="Durkin A.S."/>
            <person name="Brinkac L.M."/>
            <person name="Haft D.H."/>
            <person name="Selengut J.D."/>
            <person name="Sanka R."/>
            <person name="DePew J."/>
            <person name="Purushe J."/>
            <person name="Whelen A.C."/>
            <person name="Vinetz J.M."/>
            <person name="Sutton G.G."/>
            <person name="Nierman W.C."/>
            <person name="Fouts D.E."/>
        </authorList>
    </citation>
    <scope>NUCLEOTIDE SEQUENCE [LARGE SCALE GENOMIC DNA]</scope>
    <source>
        <strain evidence="1 2">2002000626</strain>
    </source>
</reference>
<evidence type="ECO:0000313" key="1">
    <source>
        <dbReference type="EMBL" id="EMY05404.1"/>
    </source>
</evidence>
<protein>
    <submittedName>
        <fullName evidence="1">Uncharacterized protein</fullName>
    </submittedName>
</protein>
<comment type="caution">
    <text evidence="1">The sequence shown here is derived from an EMBL/GenBank/DDBJ whole genome shotgun (WGS) entry which is preliminary data.</text>
</comment>
<dbReference type="Proteomes" id="UP000012329">
    <property type="component" value="Unassembled WGS sequence"/>
</dbReference>
<sequence>MILPEFREQFYRNVPFSFWQPVSKTGSCIYFYIMCSTVEIILWELIQCQKIDF</sequence>
<proteinExistence type="predicted"/>
<name>A0A829D113_LEPIR</name>
<dbReference type="EMBL" id="AFJL02000086">
    <property type="protein sequence ID" value="EMY05404.1"/>
    <property type="molecule type" value="Genomic_DNA"/>
</dbReference>